<dbReference type="GeneID" id="70219798"/>
<keyword evidence="3" id="KW-1185">Reference proteome</keyword>
<dbReference type="OrthoDB" id="5096628at2759"/>
<dbReference type="InterPro" id="IPR046538">
    <property type="entry name" value="DUF6603"/>
</dbReference>
<comment type="caution">
    <text evidence="2">The sequence shown here is derived from an EMBL/GenBank/DDBJ whole genome shotgun (WGS) entry which is preliminary data.</text>
</comment>
<gene>
    <name evidence="2" type="ORF">BKA55DRAFT_536598</name>
</gene>
<dbReference type="Proteomes" id="UP000720189">
    <property type="component" value="Unassembled WGS sequence"/>
</dbReference>
<evidence type="ECO:0000313" key="3">
    <source>
        <dbReference type="Proteomes" id="UP000720189"/>
    </source>
</evidence>
<feature type="domain" description="DUF6603" evidence="1">
    <location>
        <begin position="1715"/>
        <end position="2233"/>
    </location>
</feature>
<dbReference type="EMBL" id="JAGMUX010000005">
    <property type="protein sequence ID" value="KAH7258883.1"/>
    <property type="molecule type" value="Genomic_DNA"/>
</dbReference>
<name>A0A9P9KEW2_FUSRE</name>
<accession>A0A9P9KEW2</accession>
<dbReference type="Gene3D" id="3.60.15.10">
    <property type="entry name" value="Ribonuclease Z/Hydroxyacylglutathione hydrolase-like"/>
    <property type="match status" value="1"/>
</dbReference>
<sequence length="2462" mass="272474">MPAPVLHVIYAGRGDAMILECDDYKQAGRRNFILVDGGPKNYDAYGAAREAPYHRYLSSACRQILGNGNNFAGIIFSHPDEDHYGGYLHSLQGGVFPSDNVFVPNVMSDTDNANKPIDDICVKTNMRKVAPHPQDQFPDYLIPPVKAIFPSRPGIVWYYGGTDRDEAHDLQFNRKMTTNKRSILMYTVTPNSVGEMGIFFTGDNHADIISPQIEAAFPFEHRRFAIYKIQHHGSLADNMKQFSEPLYSNEVKAIGFLYFLLKVHRGTAYLPYKKTTTDAVKHAAKHLSTKIVSRYTMNALFTSLGTVVKEIQKDMLANLNPPVEKEDRLYIGLQPSNLADARSAKDYLDKLDEELGKRRTQHLKKWNSFRKKHMTDEFLTYMHVLCVVKFYASFVADVYVVSANRRNNHPRSEVLVGLALAVKYQNRKARLYVTSGNSLDVDELARVAHVVGTDTVKELFCGQYLRISYMSRGSYMSLSGKSRGIHEDPIINREAANMTQEIRISNNNIQVDLRTKLNVLLEQTDPSRILSTRKYQIRSFVNNAWRYLYLEADNTELKWDIANNPQFIWIDTRDLTITNNRQFAIRCRTEKFGITSRRFTCSWARTVNGWDFYYIEDTISGEKLHDAPNGDIDFSTNPTQAALAEVRLELAPAQFLPETNSVQAKLSGDLVDSASLVETLPPPQFNIPIGAVAFSSQHSLRQAFEILNDSIKNKAKPNMIETLTCLYKDKDALITVLQRLPEALLKIGLATFEVDLDESTATIDSHPLEEKVIGSAVLHRAKDEEGKVNAVDIEMAGFGFQLKDIVAKVENCCSPQVHLTVESEVTLKEKGLEFKMAWNSSYKETVMSFSSSVIALEDLVIALVGTKIDPKKILQGDIPLMGKSSDSNSAQSIKSMQAGSMSRIGFSLRQPIDSVDTYNLADIWVRTESSDWQDFLPMTNNFKKVKSEVLLRVLDPLHWETSRIATSVQLSMPLPSNSKRSITAQFDAIPLARVGEYDYRFQITSADHGVTVTDIVGAVGFTSVSEKIKAMPVLDHVFEAVEVKEAGFSVVNTDNKWQFREWDFELCIPYFDLIPGSLSLIDTVIRVEWYGDGDMQAKGEAVFRSGKLQKEAKLSLGLPTTKELGYIIVSSPDAISLADVFDIFGLGTLPSIPFLNGNSAMELVYCDAKFEQSDTGKVSIRSSTAKFLRDELEVEKFKLQDVEFSLSWQNGQKADGDNKVESTISFQLSALLQIKNIKSVMSVKYDGERNELTASITPVQGFPMKALDVLSLLIPGVDSALHTRLGNLEIKIVEMSLDLSTGSPSSFKLEMKDDAAIKLPSATDTTPFSVGSVRVEYTKEASKLDVFAALMIGGIQTSVSLRTFTNSTSEERCVEFGIVLQKGQKDLGLLALLAAVGIDNVDIPRPEGCPEFTVGMARINGRFVDKDKSGLKFAQLSVRIELARISMSDWDMSVDYLYLDVDYNKASVDKPFSALVSGKLTVAGSAEMKINYIDAKDVLELQAKLLLIKVEEVKVKSILEWLSVDSIEDSLPSFISEAVIDVKSSNLGMSLSRHKGDQTSTITVSLSFTAGSVTVQLARTRTRPDGAKKKDKLPWKTILRLAVNTLPRPPPLPLIGQMEQPFSTQIYWTNSDITIAEVGKLNSLATFKGQELLLSSRAANDSAFGQGLSFLLLNNGDIILASKPRKAKKRDGTSGKAMLLLEEESPESQETTKFDKRVNGVTITNVGLDYDAKGQKIKVKFTARMTVGPMDGELINFSMIIKLPRGERIDLTDWRNLDIDMGLDGLSLAMTGSNLNVAGTLHRIKVEGDDISITGFEGGVSVKLKKYQFVGFGSYKSVKTKQEEFVSLMAYALLKGPMLKTGLVELSGISGGFGFGSKLEIPSITEIHKFPLLVDPDTDPMVMFDRLRGTGDTKYMTETNGANWVAAGVLGTACELIDVRAVLTIPLDPSAGELAIVGTASGQFPRDAKPGKALAAIKINFQGSIDMSRGSMLFQGRIADGSFILFDDCVLTGGFAVGAWFGTSPQAGDWCISIGGWHPAYQPPDHYPKGLPRMGLSWTYGKDKCLSLSGQAYAAVTPEALMGGLAVRVKYEKWSCGAEFDFRTDLILYLHPLHYNAKFHVHASLWYELDAWVLRKKFTKSLGADLTVSGPPFGGVVEFKLTVITIRVKFGEHQSKPDRLDFGDFMTVVLKNAETDHVFALESGAMTLEKVPAEAQTPKSSWIVRGGSLAFSITSRVPTTSIEFEGAQDPKRQLGGRIFARPMQLFSSSSGLTANIKASVHKINTNGEDLSEGFFFEVLREQLPASLWGSYDGNTDAMLGGTSRESTVTHATGLRIEAPLSKWSTLNPQIILFSDLWKIKPVTTQFATDQARDVAFDAEPRPNKDNEESDFAQARKALLGTDQMAEEENAAKARNTRRASIMSQWASIRKLKASASLRSNVPLRYAKGLVSFSHVAPRISVE</sequence>
<organism evidence="2 3">
    <name type="scientific">Fusarium redolens</name>
    <dbReference type="NCBI Taxonomy" id="48865"/>
    <lineage>
        <taxon>Eukaryota</taxon>
        <taxon>Fungi</taxon>
        <taxon>Dikarya</taxon>
        <taxon>Ascomycota</taxon>
        <taxon>Pezizomycotina</taxon>
        <taxon>Sordariomycetes</taxon>
        <taxon>Hypocreomycetidae</taxon>
        <taxon>Hypocreales</taxon>
        <taxon>Nectriaceae</taxon>
        <taxon>Fusarium</taxon>
        <taxon>Fusarium redolens species complex</taxon>
    </lineage>
</organism>
<protein>
    <recommendedName>
        <fullName evidence="1">DUF6603 domain-containing protein</fullName>
    </recommendedName>
</protein>
<proteinExistence type="predicted"/>
<dbReference type="InterPro" id="IPR036866">
    <property type="entry name" value="RibonucZ/Hydroxyglut_hydro"/>
</dbReference>
<reference evidence="2" key="1">
    <citation type="journal article" date="2021" name="Nat. Commun.">
        <title>Genetic determinants of endophytism in the Arabidopsis root mycobiome.</title>
        <authorList>
            <person name="Mesny F."/>
            <person name="Miyauchi S."/>
            <person name="Thiergart T."/>
            <person name="Pickel B."/>
            <person name="Atanasova L."/>
            <person name="Karlsson M."/>
            <person name="Huettel B."/>
            <person name="Barry K.W."/>
            <person name="Haridas S."/>
            <person name="Chen C."/>
            <person name="Bauer D."/>
            <person name="Andreopoulos W."/>
            <person name="Pangilinan J."/>
            <person name="LaButti K."/>
            <person name="Riley R."/>
            <person name="Lipzen A."/>
            <person name="Clum A."/>
            <person name="Drula E."/>
            <person name="Henrissat B."/>
            <person name="Kohler A."/>
            <person name="Grigoriev I.V."/>
            <person name="Martin F.M."/>
            <person name="Hacquard S."/>
        </authorList>
    </citation>
    <scope>NUCLEOTIDE SEQUENCE</scope>
    <source>
        <strain evidence="2">MPI-CAGE-AT-0023</strain>
    </source>
</reference>
<dbReference type="RefSeq" id="XP_046051591.1">
    <property type="nucleotide sequence ID" value="XM_046189844.1"/>
</dbReference>
<evidence type="ECO:0000259" key="1">
    <source>
        <dbReference type="Pfam" id="PF20248"/>
    </source>
</evidence>
<evidence type="ECO:0000313" key="2">
    <source>
        <dbReference type="EMBL" id="KAH7258883.1"/>
    </source>
</evidence>
<dbReference type="Pfam" id="PF20248">
    <property type="entry name" value="DUF6603"/>
    <property type="match status" value="1"/>
</dbReference>
<dbReference type="SUPFAM" id="SSF56281">
    <property type="entry name" value="Metallo-hydrolase/oxidoreductase"/>
    <property type="match status" value="1"/>
</dbReference>